<dbReference type="RefSeq" id="XP_008023187.1">
    <property type="nucleotide sequence ID" value="XM_008024996.1"/>
</dbReference>
<dbReference type="SUPFAM" id="SSF51905">
    <property type="entry name" value="FAD/NAD(P)-binding domain"/>
    <property type="match status" value="1"/>
</dbReference>
<dbReference type="GeneID" id="19395087"/>
<reference evidence="2 3" key="1">
    <citation type="journal article" date="2012" name="PLoS Pathog.">
        <title>Diverse lifestyles and strategies of plant pathogenesis encoded in the genomes of eighteen Dothideomycetes fungi.</title>
        <authorList>
            <person name="Ohm R.A."/>
            <person name="Feau N."/>
            <person name="Henrissat B."/>
            <person name="Schoch C.L."/>
            <person name="Horwitz B.A."/>
            <person name="Barry K.W."/>
            <person name="Condon B.J."/>
            <person name="Copeland A.C."/>
            <person name="Dhillon B."/>
            <person name="Glaser F."/>
            <person name="Hesse C.N."/>
            <person name="Kosti I."/>
            <person name="LaButti K."/>
            <person name="Lindquist E.A."/>
            <person name="Lucas S."/>
            <person name="Salamov A.A."/>
            <person name="Bradshaw R.E."/>
            <person name="Ciuffetti L."/>
            <person name="Hamelin R.C."/>
            <person name="Kema G.H.J."/>
            <person name="Lawrence C."/>
            <person name="Scott J.A."/>
            <person name="Spatafora J.W."/>
            <person name="Turgeon B.G."/>
            <person name="de Wit P.J.G.M."/>
            <person name="Zhong S."/>
            <person name="Goodwin S.B."/>
            <person name="Grigoriev I.V."/>
        </authorList>
    </citation>
    <scope>NUCLEOTIDE SEQUENCE [LARGE SCALE GENOMIC DNA]</scope>
    <source>
        <strain evidence="3">28A</strain>
    </source>
</reference>
<keyword evidence="3" id="KW-1185">Reference proteome</keyword>
<sequence>MRHSPVLSAALAAFISLSPALAHPTQSDCDTPDPSKVILRDVAIIGAGSSGTNAAIGLKDAGKSVIVIESQEHAGGHTNTYTDKATGQSVDYGVVVFHNTTTVNNYFGRFKIPLAPISLTGPQSVDFDFSTGNAVQAAQYSTQAVQAAIQKYAGFLSKYPKLAGGMFLPNPVPEELVMPFGRLVKKLGLEAMVPIVSQYNGGFGDVMSVPVVENARVIGLELLQAIASNGLITSARHNNSALYAAAEAELRAAKSILLSSTVIQSTRSKSGVDLVVKTPSGIKHIRAKKLLITIPPRLSNLQAFNPTKAETAVFSKWLNTGYWNMLVENTGFPLGLQANNRGQGTPYNLPKLPGAYLVGPTVIPGVYSTYYATDRSTNEYPLDTETVKSRVIAEIKRIQAVNQKGMNFTITEPKILIAKSHTPFYCQATASDIKAGFYNSLYALQGQESTFWTGAAWRAHDSSAIWDFNKNVVLPMILKSL</sequence>
<accession>R0KNA5</accession>
<proteinExistence type="predicted"/>
<dbReference type="eggNOG" id="ENOG502R1TU">
    <property type="taxonomic scope" value="Eukaryota"/>
</dbReference>
<gene>
    <name evidence="2" type="ORF">SETTUDRAFT_105174</name>
</gene>
<evidence type="ECO:0000313" key="2">
    <source>
        <dbReference type="EMBL" id="EOA89402.1"/>
    </source>
</evidence>
<feature type="chain" id="PRO_5004354298" description="Amine oxidase domain-containing protein" evidence="1">
    <location>
        <begin position="23"/>
        <end position="481"/>
    </location>
</feature>
<dbReference type="HOGENOM" id="CLU_028280_0_0_1"/>
<dbReference type="InterPro" id="IPR036188">
    <property type="entry name" value="FAD/NAD-bd_sf"/>
</dbReference>
<feature type="signal peptide" evidence="1">
    <location>
        <begin position="1"/>
        <end position="22"/>
    </location>
</feature>
<dbReference type="Pfam" id="PF13450">
    <property type="entry name" value="NAD_binding_8"/>
    <property type="match status" value="1"/>
</dbReference>
<evidence type="ECO:0008006" key="4">
    <source>
        <dbReference type="Google" id="ProtNLM"/>
    </source>
</evidence>
<evidence type="ECO:0000313" key="3">
    <source>
        <dbReference type="Proteomes" id="UP000016935"/>
    </source>
</evidence>
<organism evidence="2 3">
    <name type="scientific">Exserohilum turcicum (strain 28A)</name>
    <name type="common">Northern leaf blight fungus</name>
    <name type="synonym">Setosphaeria turcica</name>
    <dbReference type="NCBI Taxonomy" id="671987"/>
    <lineage>
        <taxon>Eukaryota</taxon>
        <taxon>Fungi</taxon>
        <taxon>Dikarya</taxon>
        <taxon>Ascomycota</taxon>
        <taxon>Pezizomycotina</taxon>
        <taxon>Dothideomycetes</taxon>
        <taxon>Pleosporomycetidae</taxon>
        <taxon>Pleosporales</taxon>
        <taxon>Pleosporineae</taxon>
        <taxon>Pleosporaceae</taxon>
        <taxon>Exserohilum</taxon>
    </lineage>
</organism>
<dbReference type="Proteomes" id="UP000016935">
    <property type="component" value="Unassembled WGS sequence"/>
</dbReference>
<dbReference type="Gene3D" id="3.50.50.60">
    <property type="entry name" value="FAD/NAD(P)-binding domain"/>
    <property type="match status" value="1"/>
</dbReference>
<keyword evidence="1" id="KW-0732">Signal</keyword>
<dbReference type="AlphaFoldDB" id="R0KNA5"/>
<dbReference type="STRING" id="671987.R0KNA5"/>
<name>R0KNA5_EXST2</name>
<dbReference type="Gene3D" id="1.10.405.20">
    <property type="match status" value="1"/>
</dbReference>
<reference evidence="2 3" key="2">
    <citation type="journal article" date="2013" name="PLoS Genet.">
        <title>Comparative genome structure, secondary metabolite, and effector coding capacity across Cochliobolus pathogens.</title>
        <authorList>
            <person name="Condon B.J."/>
            <person name="Leng Y."/>
            <person name="Wu D."/>
            <person name="Bushley K.E."/>
            <person name="Ohm R.A."/>
            <person name="Otillar R."/>
            <person name="Martin J."/>
            <person name="Schackwitz W."/>
            <person name="Grimwood J."/>
            <person name="MohdZainudin N."/>
            <person name="Xue C."/>
            <person name="Wang R."/>
            <person name="Manning V.A."/>
            <person name="Dhillon B."/>
            <person name="Tu Z.J."/>
            <person name="Steffenson B.J."/>
            <person name="Salamov A."/>
            <person name="Sun H."/>
            <person name="Lowry S."/>
            <person name="LaButti K."/>
            <person name="Han J."/>
            <person name="Copeland A."/>
            <person name="Lindquist E."/>
            <person name="Barry K."/>
            <person name="Schmutz J."/>
            <person name="Baker S.E."/>
            <person name="Ciuffetti L.M."/>
            <person name="Grigoriev I.V."/>
            <person name="Zhong S."/>
            <person name="Turgeon B.G."/>
        </authorList>
    </citation>
    <scope>NUCLEOTIDE SEQUENCE [LARGE SCALE GENOMIC DNA]</scope>
    <source>
        <strain evidence="3">28A</strain>
    </source>
</reference>
<dbReference type="OrthoDB" id="68575at2759"/>
<dbReference type="Gene3D" id="3.30.70.1990">
    <property type="match status" value="1"/>
</dbReference>
<dbReference type="EMBL" id="KB908515">
    <property type="protein sequence ID" value="EOA89402.1"/>
    <property type="molecule type" value="Genomic_DNA"/>
</dbReference>
<protein>
    <recommendedName>
        <fullName evidence="4">Amine oxidase domain-containing protein</fullName>
    </recommendedName>
</protein>
<evidence type="ECO:0000256" key="1">
    <source>
        <dbReference type="SAM" id="SignalP"/>
    </source>
</evidence>